<name>A0A024P659_9BACI</name>
<dbReference type="EMBL" id="CCDI010000003">
    <property type="protein sequence ID" value="CDQ24243.1"/>
    <property type="molecule type" value="Genomic_DNA"/>
</dbReference>
<dbReference type="Gene3D" id="3.40.250.10">
    <property type="entry name" value="Rhodanese-like domain"/>
    <property type="match status" value="1"/>
</dbReference>
<dbReference type="RefSeq" id="WP_051744284.1">
    <property type="nucleotide sequence ID" value="NZ_CCDH010000001.1"/>
</dbReference>
<dbReference type="Proteomes" id="UP000028868">
    <property type="component" value="Unassembled WGS sequence"/>
</dbReference>
<evidence type="ECO:0000313" key="2">
    <source>
        <dbReference type="Proteomes" id="UP000028868"/>
    </source>
</evidence>
<evidence type="ECO:0000313" key="1">
    <source>
        <dbReference type="EMBL" id="CDQ24243.1"/>
    </source>
</evidence>
<comment type="caution">
    <text evidence="1">The sequence shown here is derived from an EMBL/GenBank/DDBJ whole genome shotgun (WGS) entry which is preliminary data.</text>
</comment>
<dbReference type="InterPro" id="IPR036873">
    <property type="entry name" value="Rhodanese-like_dom_sf"/>
</dbReference>
<dbReference type="SUPFAM" id="SSF52821">
    <property type="entry name" value="Rhodanese/Cell cycle control phosphatase"/>
    <property type="match status" value="1"/>
</dbReference>
<organism evidence="1 2">
    <name type="scientific">Halobacillus karajensis</name>
    <dbReference type="NCBI Taxonomy" id="195088"/>
    <lineage>
        <taxon>Bacteria</taxon>
        <taxon>Bacillati</taxon>
        <taxon>Bacillota</taxon>
        <taxon>Bacilli</taxon>
        <taxon>Bacillales</taxon>
        <taxon>Bacillaceae</taxon>
        <taxon>Halobacillus</taxon>
    </lineage>
</organism>
<reference evidence="2" key="1">
    <citation type="submission" date="2014-03" db="EMBL/GenBank/DDBJ databases">
        <authorList>
            <person name="Urmite Genomes U."/>
        </authorList>
    </citation>
    <scope>NUCLEOTIDE SEQUENCE [LARGE SCALE GENOMIC DNA]</scope>
    <source>
        <strain evidence="2">HD-03</strain>
    </source>
</reference>
<reference evidence="1 2" key="2">
    <citation type="submission" date="2014-05" db="EMBL/GenBank/DDBJ databases">
        <title>Draft genome sequence of Halobacillus karajensis HK-03.</title>
        <authorList>
            <person name="Khelaifia S."/>
            <person name="Croce O."/>
            <person name="Lagier J.C."/>
            <person name="Raoult D."/>
        </authorList>
    </citation>
    <scope>NUCLEOTIDE SEQUENCE [LARGE SCALE GENOMIC DNA]</scope>
    <source>
        <strain evidence="1 2">HD-03</strain>
    </source>
</reference>
<dbReference type="AlphaFoldDB" id="A0A024P659"/>
<protein>
    <recommendedName>
        <fullName evidence="3">Rhodanese domain-containing protein</fullName>
    </recommendedName>
</protein>
<sequence length="126" mass="14282">MSLAFVLLAAAALFFVLYRYVPVARVKKMDTSELVQKDQGMVVTVDTRDYQTSSQDQVGNAVCLPLAYLGRHHQDIPERSIVLVCSDEVEKNLAARSLRRKGYEVIGYNIPTQRKDCRVMPCMIEK</sequence>
<gene>
    <name evidence="1" type="ORF">BN983_02515</name>
</gene>
<proteinExistence type="predicted"/>
<dbReference type="OrthoDB" id="2967651at2"/>
<evidence type="ECO:0008006" key="3">
    <source>
        <dbReference type="Google" id="ProtNLM"/>
    </source>
</evidence>
<keyword evidence="2" id="KW-1185">Reference proteome</keyword>
<accession>A0A024P659</accession>